<evidence type="ECO:0000313" key="7">
    <source>
        <dbReference type="EMBL" id="KAJ5275326.1"/>
    </source>
</evidence>
<evidence type="ECO:0000256" key="4">
    <source>
        <dbReference type="ARBA" id="ARBA00023242"/>
    </source>
</evidence>
<proteinExistence type="predicted"/>
<accession>A0ABQ8WS71</accession>
<keyword evidence="8" id="KW-1185">Reference proteome</keyword>
<sequence>MRGLMPLPPRAELLLRRPIPTLPYAISPCKAKNVVSERVILAIHVNRKRCDRQYPCNHCTRRRRPEECVYGPPPVKVPSCPPVPADQSETQPRPVESARPTRETPVDDSEAHWSREHSALARSFGYFEDSNSNTMALLRRLELPDQSDTELKNAWPSTWETIHHELDLMPERQIIDFLVQYFVYELNWMKQVIHVPSFLANYQLWWAKDKIVEIADVEFAALIARICSYATQFLPSPSHTVDQIRGRSLADIRDTCSNIGNKLATACETLDWKGTLVRVQHIIFAALKVSCEGRTSQFWEGIGSACRAAQKAGIHTDTTGLESQLAKDSAQELERDVQRRTFCSLYVLDRYARYHSDAKTSLTNVDGSHLSRQLDRIPFLSNHLIEETLPRLRLIPDIGNIPTETATRAPDIFTERLMQVQLGLFWRGLGLQRTCEFDPTESERIYEKFNSEYLNNLHPAFAIAHPDTTLDKALPKLPMQRQLLYIAIFDSICWNFRPLLLLKPDQVASLAPYKKVLLRSQKRRLGMAALKVLEAVAALHTMFGGSYTRFSAIIFNSFEPAILLLNLCSHADFPFDQDDNSTSLVGTKVRMTYRIAMQAVEQAIHRLQMLADLSDMAASGARVATLLFARSVQPKQSSSPPALTLSVSGSLGPSQFPTPIERYGEQENWPSLEAGDPYSMPDNFPSMAQDSFPSPQLSSLKFPVVWGKHSSSVVFNKP</sequence>
<feature type="region of interest" description="Disordered" evidence="5">
    <location>
        <begin position="669"/>
        <end position="694"/>
    </location>
</feature>
<evidence type="ECO:0000256" key="2">
    <source>
        <dbReference type="ARBA" id="ARBA00023015"/>
    </source>
</evidence>
<comment type="caution">
    <text evidence="7">The sequence shown here is derived from an EMBL/GenBank/DDBJ whole genome shotgun (WGS) entry which is preliminary data.</text>
</comment>
<evidence type="ECO:0000256" key="5">
    <source>
        <dbReference type="SAM" id="MobiDB-lite"/>
    </source>
</evidence>
<dbReference type="Pfam" id="PF04082">
    <property type="entry name" value="Fungal_trans"/>
    <property type="match status" value="1"/>
</dbReference>
<dbReference type="Proteomes" id="UP001220256">
    <property type="component" value="Unassembled WGS sequence"/>
</dbReference>
<evidence type="ECO:0000256" key="3">
    <source>
        <dbReference type="ARBA" id="ARBA00023163"/>
    </source>
</evidence>
<name>A0ABQ8WS71_PENCH</name>
<evidence type="ECO:0000313" key="8">
    <source>
        <dbReference type="Proteomes" id="UP001220256"/>
    </source>
</evidence>
<dbReference type="InterPro" id="IPR007219">
    <property type="entry name" value="XnlR_reg_dom"/>
</dbReference>
<dbReference type="PANTHER" id="PTHR31001">
    <property type="entry name" value="UNCHARACTERIZED TRANSCRIPTIONAL REGULATORY PROTEIN"/>
    <property type="match status" value="1"/>
</dbReference>
<evidence type="ECO:0000256" key="1">
    <source>
        <dbReference type="ARBA" id="ARBA00004123"/>
    </source>
</evidence>
<keyword evidence="3" id="KW-0804">Transcription</keyword>
<feature type="compositionally biased region" description="Basic and acidic residues" evidence="5">
    <location>
        <begin position="99"/>
        <end position="112"/>
    </location>
</feature>
<gene>
    <name evidence="7" type="ORF">N7505_003871</name>
</gene>
<feature type="region of interest" description="Disordered" evidence="5">
    <location>
        <begin position="79"/>
        <end position="112"/>
    </location>
</feature>
<reference evidence="7 8" key="1">
    <citation type="journal article" date="2023" name="IMA Fungus">
        <title>Comparative genomic study of the Penicillium genus elucidates a diverse pangenome and 15 lateral gene transfer events.</title>
        <authorList>
            <person name="Petersen C."/>
            <person name="Sorensen T."/>
            <person name="Nielsen M.R."/>
            <person name="Sondergaard T.E."/>
            <person name="Sorensen J.L."/>
            <person name="Fitzpatrick D.A."/>
            <person name="Frisvad J.C."/>
            <person name="Nielsen K.L."/>
        </authorList>
    </citation>
    <scope>NUCLEOTIDE SEQUENCE [LARGE SCALE GENOMIC DNA]</scope>
    <source>
        <strain evidence="7 8">IBT 3361</strain>
    </source>
</reference>
<comment type="subcellular location">
    <subcellularLocation>
        <location evidence="1">Nucleus</location>
    </subcellularLocation>
</comment>
<organism evidence="7 8">
    <name type="scientific">Penicillium chrysogenum</name>
    <name type="common">Penicillium notatum</name>
    <dbReference type="NCBI Taxonomy" id="5076"/>
    <lineage>
        <taxon>Eukaryota</taxon>
        <taxon>Fungi</taxon>
        <taxon>Dikarya</taxon>
        <taxon>Ascomycota</taxon>
        <taxon>Pezizomycotina</taxon>
        <taxon>Eurotiomycetes</taxon>
        <taxon>Eurotiomycetidae</taxon>
        <taxon>Eurotiales</taxon>
        <taxon>Aspergillaceae</taxon>
        <taxon>Penicillium</taxon>
        <taxon>Penicillium chrysogenum species complex</taxon>
    </lineage>
</organism>
<dbReference type="CDD" id="cd12148">
    <property type="entry name" value="fungal_TF_MHR"/>
    <property type="match status" value="1"/>
</dbReference>
<feature type="domain" description="Xylanolytic transcriptional activator regulatory" evidence="6">
    <location>
        <begin position="191"/>
        <end position="351"/>
    </location>
</feature>
<protein>
    <recommendedName>
        <fullName evidence="6">Xylanolytic transcriptional activator regulatory domain-containing protein</fullName>
    </recommendedName>
</protein>
<dbReference type="InterPro" id="IPR050613">
    <property type="entry name" value="Sec_Metabolite_Reg"/>
</dbReference>
<keyword evidence="2" id="KW-0805">Transcription regulation</keyword>
<keyword evidence="4" id="KW-0539">Nucleus</keyword>
<evidence type="ECO:0000259" key="6">
    <source>
        <dbReference type="Pfam" id="PF04082"/>
    </source>
</evidence>
<dbReference type="EMBL" id="JAPVEB010000002">
    <property type="protein sequence ID" value="KAJ5275326.1"/>
    <property type="molecule type" value="Genomic_DNA"/>
</dbReference>
<dbReference type="PANTHER" id="PTHR31001:SF87">
    <property type="entry name" value="COL-21"/>
    <property type="match status" value="1"/>
</dbReference>